<protein>
    <submittedName>
        <fullName evidence="1">Uncharacterized protein</fullName>
    </submittedName>
</protein>
<gene>
    <name evidence="1" type="ORF">GN958_ATG06764</name>
</gene>
<proteinExistence type="predicted"/>
<organism evidence="1 2">
    <name type="scientific">Phytophthora infestans</name>
    <name type="common">Potato late blight agent</name>
    <name type="synonym">Botrytis infestans</name>
    <dbReference type="NCBI Taxonomy" id="4787"/>
    <lineage>
        <taxon>Eukaryota</taxon>
        <taxon>Sar</taxon>
        <taxon>Stramenopiles</taxon>
        <taxon>Oomycota</taxon>
        <taxon>Peronosporomycetes</taxon>
        <taxon>Peronosporales</taxon>
        <taxon>Peronosporaceae</taxon>
        <taxon>Phytophthora</taxon>
    </lineage>
</organism>
<sequence length="132" mass="15439">MTTSKFKQHFSRHLADGDDNNITHRGRYERALDDLWVLPSKDAKRILSYSCARFRHVFQAMNSRLDKIEVRLSSIEDLLREVKVKSSHPIAKVLFQVPLMTSKEAPQRMRKKRDVVSDERRRGVCGRRIGCD</sequence>
<accession>A0A8S9USQ8</accession>
<name>A0A8S9USQ8_PHYIN</name>
<comment type="caution">
    <text evidence="1">The sequence shown here is derived from an EMBL/GenBank/DDBJ whole genome shotgun (WGS) entry which is preliminary data.</text>
</comment>
<dbReference type="EMBL" id="JAACNO010000911">
    <property type="protein sequence ID" value="KAF4144046.1"/>
    <property type="molecule type" value="Genomic_DNA"/>
</dbReference>
<reference evidence="1" key="1">
    <citation type="submission" date="2020-03" db="EMBL/GenBank/DDBJ databases">
        <title>Hybrid Assembly of Korean Phytophthora infestans isolates.</title>
        <authorList>
            <person name="Prokchorchik M."/>
            <person name="Lee Y."/>
            <person name="Seo J."/>
            <person name="Cho J.-H."/>
            <person name="Park Y.-E."/>
            <person name="Jang D.-C."/>
            <person name="Im J.-S."/>
            <person name="Choi J.-G."/>
            <person name="Park H.-J."/>
            <person name="Lee G.-B."/>
            <person name="Lee Y.-G."/>
            <person name="Hong S.-Y."/>
            <person name="Cho K."/>
            <person name="Sohn K.H."/>
        </authorList>
    </citation>
    <scope>NUCLEOTIDE SEQUENCE</scope>
    <source>
        <strain evidence="1">KR_2_A2</strain>
    </source>
</reference>
<evidence type="ECO:0000313" key="2">
    <source>
        <dbReference type="Proteomes" id="UP000704712"/>
    </source>
</evidence>
<evidence type="ECO:0000313" key="1">
    <source>
        <dbReference type="EMBL" id="KAF4144046.1"/>
    </source>
</evidence>
<dbReference type="AlphaFoldDB" id="A0A8S9USQ8"/>
<dbReference type="Proteomes" id="UP000704712">
    <property type="component" value="Unassembled WGS sequence"/>
</dbReference>